<evidence type="ECO:0000256" key="4">
    <source>
        <dbReference type="SAM" id="SignalP"/>
    </source>
</evidence>
<name>A0AAW1AY83_CROAD</name>
<protein>
    <submittedName>
        <fullName evidence="5">Phospholipase A2 inhibitor subunit gamma B</fullName>
    </submittedName>
</protein>
<comment type="subcellular location">
    <subcellularLocation>
        <location evidence="1">Secreted</location>
    </subcellularLocation>
</comment>
<evidence type="ECO:0000313" key="5">
    <source>
        <dbReference type="EMBL" id="KAK9394466.1"/>
    </source>
</evidence>
<evidence type="ECO:0000256" key="3">
    <source>
        <dbReference type="ARBA" id="ARBA00023157"/>
    </source>
</evidence>
<keyword evidence="6" id="KW-1185">Reference proteome</keyword>
<proteinExistence type="predicted"/>
<evidence type="ECO:0000313" key="6">
    <source>
        <dbReference type="Proteomes" id="UP001474421"/>
    </source>
</evidence>
<accession>A0AAW1AY83</accession>
<keyword evidence="4" id="KW-0732">Signal</keyword>
<keyword evidence="2" id="KW-0964">Secreted</keyword>
<dbReference type="AlphaFoldDB" id="A0AAW1AY83"/>
<sequence length="127" mass="13827">MQLLLGLFFFSVLLTTGSSIQCPYCIAVNGYCSGLKEECPNGTDACMTYSLQHKEKKEIYANFETCATKKLCKTMEDMIEKPISAIGGIPGFSGEAIIKKVGCSKAPPSFASFFPAFLGLLLMKLLF</sequence>
<keyword evidence="5" id="KW-0593">Phospholipase A2 inhibitor</keyword>
<dbReference type="Proteomes" id="UP001474421">
    <property type="component" value="Unassembled WGS sequence"/>
</dbReference>
<dbReference type="InterPro" id="IPR045860">
    <property type="entry name" value="Snake_toxin-like_sf"/>
</dbReference>
<feature type="signal peptide" evidence="4">
    <location>
        <begin position="1"/>
        <end position="19"/>
    </location>
</feature>
<evidence type="ECO:0000256" key="2">
    <source>
        <dbReference type="ARBA" id="ARBA00022525"/>
    </source>
</evidence>
<organism evidence="5 6">
    <name type="scientific">Crotalus adamanteus</name>
    <name type="common">Eastern diamondback rattlesnake</name>
    <dbReference type="NCBI Taxonomy" id="8729"/>
    <lineage>
        <taxon>Eukaryota</taxon>
        <taxon>Metazoa</taxon>
        <taxon>Chordata</taxon>
        <taxon>Craniata</taxon>
        <taxon>Vertebrata</taxon>
        <taxon>Euteleostomi</taxon>
        <taxon>Lepidosauria</taxon>
        <taxon>Squamata</taxon>
        <taxon>Bifurcata</taxon>
        <taxon>Unidentata</taxon>
        <taxon>Episquamata</taxon>
        <taxon>Toxicofera</taxon>
        <taxon>Serpentes</taxon>
        <taxon>Colubroidea</taxon>
        <taxon>Viperidae</taxon>
        <taxon>Crotalinae</taxon>
        <taxon>Crotalus</taxon>
    </lineage>
</organism>
<dbReference type="EMBL" id="JAOTOJ010000011">
    <property type="protein sequence ID" value="KAK9394466.1"/>
    <property type="molecule type" value="Genomic_DNA"/>
</dbReference>
<reference evidence="5 6" key="1">
    <citation type="journal article" date="2024" name="Proc. Natl. Acad. Sci. U.S.A.">
        <title>The genetic regulatory architecture and epigenomic basis for age-related changes in rattlesnake venom.</title>
        <authorList>
            <person name="Hogan M.P."/>
            <person name="Holding M.L."/>
            <person name="Nystrom G.S."/>
            <person name="Colston T.J."/>
            <person name="Bartlett D.A."/>
            <person name="Mason A.J."/>
            <person name="Ellsworth S.A."/>
            <person name="Rautsaw R.M."/>
            <person name="Lawrence K.C."/>
            <person name="Strickland J.L."/>
            <person name="He B."/>
            <person name="Fraser P."/>
            <person name="Margres M.J."/>
            <person name="Gilbert D.M."/>
            <person name="Gibbs H.L."/>
            <person name="Parkinson C.L."/>
            <person name="Rokyta D.R."/>
        </authorList>
    </citation>
    <scope>NUCLEOTIDE SEQUENCE [LARGE SCALE GENOMIC DNA]</scope>
    <source>
        <strain evidence="5">DRR0105</strain>
    </source>
</reference>
<keyword evidence="3" id="KW-1015">Disulfide bond</keyword>
<dbReference type="GO" id="GO:0005576">
    <property type="term" value="C:extracellular region"/>
    <property type="evidence" value="ECO:0007669"/>
    <property type="project" value="UniProtKB-SubCell"/>
</dbReference>
<dbReference type="SUPFAM" id="SSF57302">
    <property type="entry name" value="Snake toxin-like"/>
    <property type="match status" value="1"/>
</dbReference>
<evidence type="ECO:0000256" key="1">
    <source>
        <dbReference type="ARBA" id="ARBA00004613"/>
    </source>
</evidence>
<gene>
    <name evidence="5" type="ORF">NXF25_014994</name>
</gene>
<comment type="caution">
    <text evidence="5">The sequence shown here is derived from an EMBL/GenBank/DDBJ whole genome shotgun (WGS) entry which is preliminary data.</text>
</comment>
<dbReference type="GO" id="GO:0019834">
    <property type="term" value="F:phospholipase A2 inhibitor activity"/>
    <property type="evidence" value="ECO:0007669"/>
    <property type="project" value="UniProtKB-KW"/>
</dbReference>
<feature type="chain" id="PRO_5043833469" evidence="4">
    <location>
        <begin position="20"/>
        <end position="127"/>
    </location>
</feature>